<dbReference type="GO" id="GO:0006313">
    <property type="term" value="P:DNA transposition"/>
    <property type="evidence" value="ECO:0007669"/>
    <property type="project" value="InterPro"/>
</dbReference>
<name>A0A658QWA0_9BURK</name>
<keyword evidence="2" id="KW-0812">Transmembrane</keyword>
<proteinExistence type="predicted"/>
<dbReference type="InterPro" id="IPR002525">
    <property type="entry name" value="Transp_IS110-like_N"/>
</dbReference>
<comment type="caution">
    <text evidence="5">The sequence shown here is derived from an EMBL/GenBank/DDBJ whole genome shotgun (WGS) entry which is preliminary data.</text>
</comment>
<evidence type="ECO:0000313" key="5">
    <source>
        <dbReference type="EMBL" id="SAL27525.1"/>
    </source>
</evidence>
<dbReference type="GO" id="GO:0003677">
    <property type="term" value="F:DNA binding"/>
    <property type="evidence" value="ECO:0007669"/>
    <property type="project" value="InterPro"/>
</dbReference>
<dbReference type="AlphaFoldDB" id="A0A658QWA0"/>
<evidence type="ECO:0000256" key="1">
    <source>
        <dbReference type="SAM" id="Coils"/>
    </source>
</evidence>
<keyword evidence="1" id="KW-0175">Coiled coil</keyword>
<dbReference type="PANTHER" id="PTHR33055">
    <property type="entry name" value="TRANSPOSASE FOR INSERTION SEQUENCE ELEMENT IS1111A"/>
    <property type="match status" value="1"/>
</dbReference>
<dbReference type="GO" id="GO:0004803">
    <property type="term" value="F:transposase activity"/>
    <property type="evidence" value="ECO:0007669"/>
    <property type="project" value="InterPro"/>
</dbReference>
<feature type="domain" description="Transposase IS110-like N-terminal" evidence="3">
    <location>
        <begin position="7"/>
        <end position="146"/>
    </location>
</feature>
<keyword evidence="2" id="KW-1133">Transmembrane helix</keyword>
<keyword evidence="6" id="KW-1185">Reference proteome</keyword>
<dbReference type="InterPro" id="IPR003346">
    <property type="entry name" value="Transposase_20"/>
</dbReference>
<dbReference type="NCBIfam" id="NF033542">
    <property type="entry name" value="transpos_IS110"/>
    <property type="match status" value="1"/>
</dbReference>
<feature type="domain" description="Transposase IS116/IS110/IS902 C-terminal" evidence="4">
    <location>
        <begin position="212"/>
        <end position="273"/>
    </location>
</feature>
<evidence type="ECO:0000256" key="2">
    <source>
        <dbReference type="SAM" id="Phobius"/>
    </source>
</evidence>
<organism evidence="5 6">
    <name type="scientific">Caballeronia concitans</name>
    <dbReference type="NCBI Taxonomy" id="1777133"/>
    <lineage>
        <taxon>Bacteria</taxon>
        <taxon>Pseudomonadati</taxon>
        <taxon>Pseudomonadota</taxon>
        <taxon>Betaproteobacteria</taxon>
        <taxon>Burkholderiales</taxon>
        <taxon>Burkholderiaceae</taxon>
        <taxon>Caballeronia</taxon>
    </lineage>
</organism>
<feature type="coiled-coil region" evidence="1">
    <location>
        <begin position="180"/>
        <end position="207"/>
    </location>
</feature>
<dbReference type="EMBL" id="FCNV02000003">
    <property type="protein sequence ID" value="SAL27525.1"/>
    <property type="molecule type" value="Genomic_DNA"/>
</dbReference>
<dbReference type="PANTHER" id="PTHR33055:SF3">
    <property type="entry name" value="PUTATIVE TRANSPOSASE FOR IS117-RELATED"/>
    <property type="match status" value="1"/>
</dbReference>
<evidence type="ECO:0000313" key="6">
    <source>
        <dbReference type="Proteomes" id="UP000198263"/>
    </source>
</evidence>
<accession>A0A658QWA0</accession>
<evidence type="ECO:0000259" key="4">
    <source>
        <dbReference type="Pfam" id="PF02371"/>
    </source>
</evidence>
<feature type="transmembrane region" description="Helical" evidence="2">
    <location>
        <begin position="38"/>
        <end position="62"/>
    </location>
</feature>
<gene>
    <name evidence="5" type="ORF">AWB72_02187</name>
</gene>
<reference evidence="5 6" key="1">
    <citation type="submission" date="2016-01" db="EMBL/GenBank/DDBJ databases">
        <authorList>
            <person name="Peeters C."/>
        </authorList>
    </citation>
    <scope>NUCLEOTIDE SEQUENCE [LARGE SCALE GENOMIC DNA]</scope>
    <source>
        <strain evidence="5">LMG 29315</strain>
    </source>
</reference>
<dbReference type="Pfam" id="PF01548">
    <property type="entry name" value="DEDD_Tnp_IS110"/>
    <property type="match status" value="1"/>
</dbReference>
<dbReference type="InterPro" id="IPR047650">
    <property type="entry name" value="Transpos_IS110"/>
</dbReference>
<evidence type="ECO:0000259" key="3">
    <source>
        <dbReference type="Pfam" id="PF01548"/>
    </source>
</evidence>
<protein>
    <submittedName>
        <fullName evidence="5">Transposase</fullName>
    </submittedName>
</protein>
<dbReference type="Pfam" id="PF02371">
    <property type="entry name" value="Transposase_20"/>
    <property type="match status" value="1"/>
</dbReference>
<dbReference type="Proteomes" id="UP000198263">
    <property type="component" value="Unassembled WGS sequence"/>
</dbReference>
<sequence length="284" mass="31138">MTDATLIGIDLGKHCFFVHAQDARGTQIWRKKMTRKQLYTCLATCPVAVLAMEACAGAHWLARKAQSYGHQVRLIAPQFVRPFVKGNKTDFADAEAICEAASRPSMRFVAVKTAEQQTLLALHRVRESLVGERTATSNQIHAFLLEFGIDLPIGALAITRLPVLLDDLRHALPPTMVALLLRLHQRYAQLSQEILELETQIKQQTLEDEAGQRLLTIPGIGPITASSLLAMAGDARAFKCGRDFAASLGLVPRQHSTGGRATLLGISKRGNKHCAVCSCKVRVR</sequence>
<keyword evidence="2" id="KW-0472">Membrane</keyword>